<dbReference type="EMBL" id="AP025523">
    <property type="protein sequence ID" value="BDE06375.1"/>
    <property type="molecule type" value="Genomic_DNA"/>
</dbReference>
<dbReference type="SUPFAM" id="SSF54637">
    <property type="entry name" value="Thioesterase/thiol ester dehydrase-isomerase"/>
    <property type="match status" value="1"/>
</dbReference>
<dbReference type="Gene3D" id="3.10.129.10">
    <property type="entry name" value="Hotdog Thioesterase"/>
    <property type="match status" value="1"/>
</dbReference>
<dbReference type="InterPro" id="IPR050965">
    <property type="entry name" value="UPF0336/Enoyl-CoA_hydratase"/>
</dbReference>
<name>A0AAN2C9B9_UNVUL</name>
<evidence type="ECO:0000313" key="2">
    <source>
        <dbReference type="EMBL" id="BDE06375.1"/>
    </source>
</evidence>
<feature type="domain" description="MaoC-like" evidence="1">
    <location>
        <begin position="21"/>
        <end position="118"/>
    </location>
</feature>
<dbReference type="InterPro" id="IPR029069">
    <property type="entry name" value="HotDog_dom_sf"/>
</dbReference>
<dbReference type="PANTHER" id="PTHR43437:SF3">
    <property type="entry name" value="HYDROXYACYL-THIOESTER DEHYDRATASE TYPE 2, MITOCHONDRIAL"/>
    <property type="match status" value="1"/>
</dbReference>
<dbReference type="AlphaFoldDB" id="A0AAN2C9B9"/>
<dbReference type="PANTHER" id="PTHR43437">
    <property type="entry name" value="HYDROXYACYL-THIOESTER DEHYDRATASE TYPE 2, MITOCHONDRIAL-RELATED"/>
    <property type="match status" value="1"/>
</dbReference>
<dbReference type="Proteomes" id="UP001317532">
    <property type="component" value="Chromosome"/>
</dbReference>
<dbReference type="Pfam" id="PF01575">
    <property type="entry name" value="MaoC_dehydratas"/>
    <property type="match status" value="1"/>
</dbReference>
<dbReference type="GO" id="GO:0019171">
    <property type="term" value="F:(3R)-hydroxyacyl-[acyl-carrier-protein] dehydratase activity"/>
    <property type="evidence" value="ECO:0007669"/>
    <property type="project" value="TreeGrafter"/>
</dbReference>
<keyword evidence="3" id="KW-1185">Reference proteome</keyword>
<accession>A0AAN2C9B9</accession>
<protein>
    <submittedName>
        <fullName evidence="2">Dehydratase</fullName>
    </submittedName>
</protein>
<evidence type="ECO:0000313" key="3">
    <source>
        <dbReference type="Proteomes" id="UP001317532"/>
    </source>
</evidence>
<reference evidence="2 3" key="1">
    <citation type="journal article" date="2022" name="ISME Commun">
        <title>Vulcanimicrobium alpinus gen. nov. sp. nov., the first cultivated representative of the candidate phylum 'Eremiobacterota', is a metabolically versatile aerobic anoxygenic phototroph.</title>
        <authorList>
            <person name="Yabe S."/>
            <person name="Muto K."/>
            <person name="Abe K."/>
            <person name="Yokota A."/>
            <person name="Staudigel H."/>
            <person name="Tebo B.M."/>
        </authorList>
    </citation>
    <scope>NUCLEOTIDE SEQUENCE [LARGE SCALE GENOMIC DNA]</scope>
    <source>
        <strain evidence="2 3">WC8-2</strain>
    </source>
</reference>
<dbReference type="GO" id="GO:0006633">
    <property type="term" value="P:fatty acid biosynthetic process"/>
    <property type="evidence" value="ECO:0007669"/>
    <property type="project" value="TreeGrafter"/>
</dbReference>
<dbReference type="KEGG" id="vab:WPS_16510"/>
<organism evidence="2 3">
    <name type="scientific">Vulcanimicrobium alpinum</name>
    <dbReference type="NCBI Taxonomy" id="3016050"/>
    <lineage>
        <taxon>Bacteria</taxon>
        <taxon>Bacillati</taxon>
        <taxon>Vulcanimicrobiota</taxon>
        <taxon>Vulcanimicrobiia</taxon>
        <taxon>Vulcanimicrobiales</taxon>
        <taxon>Vulcanimicrobiaceae</taxon>
        <taxon>Vulcanimicrobium</taxon>
    </lineage>
</organism>
<proteinExistence type="predicted"/>
<evidence type="ECO:0000259" key="1">
    <source>
        <dbReference type="Pfam" id="PF01575"/>
    </source>
</evidence>
<dbReference type="InterPro" id="IPR002539">
    <property type="entry name" value="MaoC-like_dom"/>
</dbReference>
<sequence>MAGIGIKSFEEFRIGDTATFSKTITDAEITLFAAVSGDHYPLHVDEEYAKTTRFGRRAAHGMLSASLLSTVQGMILQRPGGIYVEQTLHFRRPVFVGDTLTATSEVTELLPEQRRFRCKTTVVNQRGEVVVDGQALLQKDER</sequence>
<dbReference type="CDD" id="cd03449">
    <property type="entry name" value="R_hydratase"/>
    <property type="match status" value="1"/>
</dbReference>
<dbReference type="RefSeq" id="WP_317997339.1">
    <property type="nucleotide sequence ID" value="NZ_AP025523.1"/>
</dbReference>
<gene>
    <name evidence="2" type="primary">maoC_1</name>
    <name evidence="2" type="ORF">WPS_16510</name>
</gene>